<keyword evidence="2" id="KW-1133">Transmembrane helix</keyword>
<feature type="transmembrane region" description="Helical" evidence="2">
    <location>
        <begin position="89"/>
        <end position="111"/>
    </location>
</feature>
<evidence type="ECO:0000313" key="4">
    <source>
        <dbReference type="Proteomes" id="UP000054248"/>
    </source>
</evidence>
<evidence type="ECO:0000313" key="3">
    <source>
        <dbReference type="EMBL" id="KIO16337.1"/>
    </source>
</evidence>
<feature type="region of interest" description="Disordered" evidence="1">
    <location>
        <begin position="193"/>
        <end position="245"/>
    </location>
</feature>
<evidence type="ECO:0000256" key="1">
    <source>
        <dbReference type="SAM" id="MobiDB-lite"/>
    </source>
</evidence>
<gene>
    <name evidence="3" type="ORF">M407DRAFT_247007</name>
</gene>
<feature type="transmembrane region" description="Helical" evidence="2">
    <location>
        <begin position="21"/>
        <end position="43"/>
    </location>
</feature>
<keyword evidence="2" id="KW-0472">Membrane</keyword>
<proteinExistence type="predicted"/>
<keyword evidence="2" id="KW-0812">Transmembrane</keyword>
<feature type="transmembrane region" description="Helical" evidence="2">
    <location>
        <begin position="118"/>
        <end position="138"/>
    </location>
</feature>
<feature type="transmembrane region" description="Helical" evidence="2">
    <location>
        <begin position="153"/>
        <end position="174"/>
    </location>
</feature>
<feature type="compositionally biased region" description="Basic and acidic residues" evidence="1">
    <location>
        <begin position="196"/>
        <end position="221"/>
    </location>
</feature>
<accession>A0A0C3L414</accession>
<dbReference type="Proteomes" id="UP000054248">
    <property type="component" value="Unassembled WGS sequence"/>
</dbReference>
<dbReference type="AlphaFoldDB" id="A0A0C3L414"/>
<organism evidence="3 4">
    <name type="scientific">Tulasnella calospora MUT 4182</name>
    <dbReference type="NCBI Taxonomy" id="1051891"/>
    <lineage>
        <taxon>Eukaryota</taxon>
        <taxon>Fungi</taxon>
        <taxon>Dikarya</taxon>
        <taxon>Basidiomycota</taxon>
        <taxon>Agaricomycotina</taxon>
        <taxon>Agaricomycetes</taxon>
        <taxon>Cantharellales</taxon>
        <taxon>Tulasnellaceae</taxon>
        <taxon>Tulasnella</taxon>
    </lineage>
</organism>
<dbReference type="OrthoDB" id="3366475at2759"/>
<protein>
    <submittedName>
        <fullName evidence="3">Uncharacterized protein</fullName>
    </submittedName>
</protein>
<sequence>MSTDSRRKERPHQSSLWMTETFIFGVFVTVLAFAVPVFLASSWDGKNESVVQVAKSVAKTAEGFIPEAETVRTVVIEKPIPYLRRLPNVIPYILVIPSVLASIVSTLLSFFNTFLLSPLLTLLAPVVILGQIAFNILIRAPWNAFSWFAKLLYPIYVFCGIAVLVGALFALAGAGIGRVGLWMTVAQRAEGEEERDSVRDRDRFGRPRGNEDWKGKGRELPAGEEMGGLRRPRKVEFANQSPVRW</sequence>
<evidence type="ECO:0000256" key="2">
    <source>
        <dbReference type="SAM" id="Phobius"/>
    </source>
</evidence>
<reference evidence="4" key="2">
    <citation type="submission" date="2015-01" db="EMBL/GenBank/DDBJ databases">
        <title>Evolutionary Origins and Diversification of the Mycorrhizal Mutualists.</title>
        <authorList>
            <consortium name="DOE Joint Genome Institute"/>
            <consortium name="Mycorrhizal Genomics Consortium"/>
            <person name="Kohler A."/>
            <person name="Kuo A."/>
            <person name="Nagy L.G."/>
            <person name="Floudas D."/>
            <person name="Copeland A."/>
            <person name="Barry K.W."/>
            <person name="Cichocki N."/>
            <person name="Veneault-Fourrey C."/>
            <person name="LaButti K."/>
            <person name="Lindquist E.A."/>
            <person name="Lipzen A."/>
            <person name="Lundell T."/>
            <person name="Morin E."/>
            <person name="Murat C."/>
            <person name="Riley R."/>
            <person name="Ohm R."/>
            <person name="Sun H."/>
            <person name="Tunlid A."/>
            <person name="Henrissat B."/>
            <person name="Grigoriev I.V."/>
            <person name="Hibbett D.S."/>
            <person name="Martin F."/>
        </authorList>
    </citation>
    <scope>NUCLEOTIDE SEQUENCE [LARGE SCALE GENOMIC DNA]</scope>
    <source>
        <strain evidence="4">MUT 4182</strain>
    </source>
</reference>
<dbReference type="HOGENOM" id="CLU_099161_0_0_1"/>
<name>A0A0C3L414_9AGAM</name>
<reference evidence="3 4" key="1">
    <citation type="submission" date="2014-04" db="EMBL/GenBank/DDBJ databases">
        <authorList>
            <consortium name="DOE Joint Genome Institute"/>
            <person name="Kuo A."/>
            <person name="Girlanda M."/>
            <person name="Perotto S."/>
            <person name="Kohler A."/>
            <person name="Nagy L.G."/>
            <person name="Floudas D."/>
            <person name="Copeland A."/>
            <person name="Barry K.W."/>
            <person name="Cichocki N."/>
            <person name="Veneault-Fourrey C."/>
            <person name="LaButti K."/>
            <person name="Lindquist E.A."/>
            <person name="Lipzen A."/>
            <person name="Lundell T."/>
            <person name="Morin E."/>
            <person name="Murat C."/>
            <person name="Sun H."/>
            <person name="Tunlid A."/>
            <person name="Henrissat B."/>
            <person name="Grigoriev I.V."/>
            <person name="Hibbett D.S."/>
            <person name="Martin F."/>
            <person name="Nordberg H.P."/>
            <person name="Cantor M.N."/>
            <person name="Hua S.X."/>
        </authorList>
    </citation>
    <scope>NUCLEOTIDE SEQUENCE [LARGE SCALE GENOMIC DNA]</scope>
    <source>
        <strain evidence="3 4">MUT 4182</strain>
    </source>
</reference>
<keyword evidence="4" id="KW-1185">Reference proteome</keyword>
<dbReference type="EMBL" id="KN823593">
    <property type="protein sequence ID" value="KIO16337.1"/>
    <property type="molecule type" value="Genomic_DNA"/>
</dbReference>